<evidence type="ECO:0000313" key="1">
    <source>
        <dbReference type="EMBL" id="KAL0572844.1"/>
    </source>
</evidence>
<accession>A0ABR3FBZ8</accession>
<dbReference type="Gene3D" id="3.50.50.60">
    <property type="entry name" value="FAD/NAD(P)-binding domain"/>
    <property type="match status" value="1"/>
</dbReference>
<gene>
    <name evidence="1" type="ORF">V5O48_009123</name>
</gene>
<dbReference type="Proteomes" id="UP001465976">
    <property type="component" value="Unassembled WGS sequence"/>
</dbReference>
<dbReference type="EMBL" id="JBAHYK010000575">
    <property type="protein sequence ID" value="KAL0572844.1"/>
    <property type="molecule type" value="Genomic_DNA"/>
</dbReference>
<organism evidence="1 2">
    <name type="scientific">Marasmius crinis-equi</name>
    <dbReference type="NCBI Taxonomy" id="585013"/>
    <lineage>
        <taxon>Eukaryota</taxon>
        <taxon>Fungi</taxon>
        <taxon>Dikarya</taxon>
        <taxon>Basidiomycota</taxon>
        <taxon>Agaricomycotina</taxon>
        <taxon>Agaricomycetes</taxon>
        <taxon>Agaricomycetidae</taxon>
        <taxon>Agaricales</taxon>
        <taxon>Marasmiineae</taxon>
        <taxon>Marasmiaceae</taxon>
        <taxon>Marasmius</taxon>
    </lineage>
</organism>
<evidence type="ECO:0000313" key="2">
    <source>
        <dbReference type="Proteomes" id="UP001465976"/>
    </source>
</evidence>
<name>A0ABR3FBZ8_9AGAR</name>
<dbReference type="InterPro" id="IPR036188">
    <property type="entry name" value="FAD/NAD-bd_sf"/>
</dbReference>
<dbReference type="SUPFAM" id="SSF51905">
    <property type="entry name" value="FAD/NAD(P)-binding domain"/>
    <property type="match status" value="1"/>
</dbReference>
<comment type="caution">
    <text evidence="1">The sequence shown here is derived from an EMBL/GenBank/DDBJ whole genome shotgun (WGS) entry which is preliminary data.</text>
</comment>
<protein>
    <submittedName>
        <fullName evidence="1">Uncharacterized protein</fullName>
    </submittedName>
</protein>
<keyword evidence="2" id="KW-1185">Reference proteome</keyword>
<sequence>MGGLIARKNGHVELKDRRETTEGELDIGLANKFRGLAVAKRLVEDPTIGVLVLEAGPNVEHLPEVFVPGLTGTGQSFTTLNQESLNGRVTTVNAGKVLGGSTVRAWTLFQVGCMRLLYRPVCLPFGQYS</sequence>
<proteinExistence type="predicted"/>
<dbReference type="Gene3D" id="3.30.560.10">
    <property type="entry name" value="Glucose Oxidase, domain 3"/>
    <property type="match status" value="1"/>
</dbReference>
<reference evidence="1 2" key="1">
    <citation type="submission" date="2024-02" db="EMBL/GenBank/DDBJ databases">
        <title>A draft genome for the cacao thread blight pathogen Marasmius crinis-equi.</title>
        <authorList>
            <person name="Cohen S.P."/>
            <person name="Baruah I.K."/>
            <person name="Amoako-Attah I."/>
            <person name="Bukari Y."/>
            <person name="Meinhardt L.W."/>
            <person name="Bailey B.A."/>
        </authorList>
    </citation>
    <scope>NUCLEOTIDE SEQUENCE [LARGE SCALE GENOMIC DNA]</scope>
    <source>
        <strain evidence="1 2">GH-76</strain>
    </source>
</reference>